<gene>
    <name evidence="2" type="ORF">B2K_34450</name>
</gene>
<dbReference type="Proteomes" id="UP000007392">
    <property type="component" value="Chromosome"/>
</dbReference>
<feature type="region of interest" description="Disordered" evidence="1">
    <location>
        <begin position="1"/>
        <end position="110"/>
    </location>
</feature>
<evidence type="ECO:0000313" key="3">
    <source>
        <dbReference type="Proteomes" id="UP000007392"/>
    </source>
</evidence>
<protein>
    <submittedName>
        <fullName evidence="2">Uncharacterized protein</fullName>
    </submittedName>
</protein>
<evidence type="ECO:0000313" key="2">
    <source>
        <dbReference type="EMBL" id="AFH65745.2"/>
    </source>
</evidence>
<feature type="compositionally biased region" description="Low complexity" evidence="1">
    <location>
        <begin position="61"/>
        <end position="78"/>
    </location>
</feature>
<name>I0BTP8_9BACL</name>
<feature type="compositionally biased region" description="Basic and acidic residues" evidence="1">
    <location>
        <begin position="19"/>
        <end position="44"/>
    </location>
</feature>
<evidence type="ECO:0000256" key="1">
    <source>
        <dbReference type="SAM" id="MobiDB-lite"/>
    </source>
</evidence>
<dbReference type="EMBL" id="CP003422">
    <property type="protein sequence ID" value="AFH65745.2"/>
    <property type="molecule type" value="Genomic_DNA"/>
</dbReference>
<proteinExistence type="predicted"/>
<accession>I0BTP8</accession>
<sequence>MCEWDAGGSRIRHGSPARAGERAVREPGCRARKRGLAERKRDAGEAASGTDRLRELASEPSGSRAARRGSAGWLSASGTQAKPRQARIACESWRASRAGDGLPGTEARAG</sequence>
<dbReference type="AlphaFoldDB" id="I0BTP8"/>
<dbReference type="KEGG" id="pmw:B2K_34450"/>
<dbReference type="HOGENOM" id="CLU_2168457_0_0_9"/>
<organism evidence="2 3">
    <name type="scientific">Paenibacillus mucilaginosus K02</name>
    <dbReference type="NCBI Taxonomy" id="997761"/>
    <lineage>
        <taxon>Bacteria</taxon>
        <taxon>Bacillati</taxon>
        <taxon>Bacillota</taxon>
        <taxon>Bacilli</taxon>
        <taxon>Bacillales</taxon>
        <taxon>Paenibacillaceae</taxon>
        <taxon>Paenibacillus</taxon>
    </lineage>
</organism>
<reference evidence="2 3" key="1">
    <citation type="submission" date="2013-06" db="EMBL/GenBank/DDBJ databases">
        <title>Complete genome sequence of Paenibacillus mucilaginosus K02.</title>
        <authorList>
            <person name="Xiao B."/>
            <person name="Sun L."/>
            <person name="Xiao L."/>
            <person name="Lian B."/>
        </authorList>
    </citation>
    <scope>NUCLEOTIDE SEQUENCE [LARGE SCALE GENOMIC DNA]</scope>
    <source>
        <strain evidence="2 3">K02</strain>
    </source>
</reference>